<reference evidence="2 3" key="1">
    <citation type="submission" date="2019-02" db="EMBL/GenBank/DDBJ databases">
        <title>Deep-cultivation of Planctomycetes and their phenomic and genomic characterization uncovers novel biology.</title>
        <authorList>
            <person name="Wiegand S."/>
            <person name="Jogler M."/>
            <person name="Boedeker C."/>
            <person name="Pinto D."/>
            <person name="Vollmers J."/>
            <person name="Rivas-Marin E."/>
            <person name="Kohn T."/>
            <person name="Peeters S.H."/>
            <person name="Heuer A."/>
            <person name="Rast P."/>
            <person name="Oberbeckmann S."/>
            <person name="Bunk B."/>
            <person name="Jeske O."/>
            <person name="Meyerdierks A."/>
            <person name="Storesund J.E."/>
            <person name="Kallscheuer N."/>
            <person name="Luecker S."/>
            <person name="Lage O.M."/>
            <person name="Pohl T."/>
            <person name="Merkel B.J."/>
            <person name="Hornburger P."/>
            <person name="Mueller R.-W."/>
            <person name="Bruemmer F."/>
            <person name="Labrenz M."/>
            <person name="Spormann A.M."/>
            <person name="Op den Camp H."/>
            <person name="Overmann J."/>
            <person name="Amann R."/>
            <person name="Jetten M.S.M."/>
            <person name="Mascher T."/>
            <person name="Medema M.H."/>
            <person name="Devos D.P."/>
            <person name="Kaster A.-K."/>
            <person name="Ovreas L."/>
            <person name="Rohde M."/>
            <person name="Galperin M.Y."/>
            <person name="Jogler C."/>
        </authorList>
    </citation>
    <scope>NUCLEOTIDE SEQUENCE [LARGE SCALE GENOMIC DNA]</scope>
    <source>
        <strain evidence="2 3">Pla163</strain>
    </source>
</reference>
<organism evidence="2 3">
    <name type="scientific">Rohdeia mirabilis</name>
    <dbReference type="NCBI Taxonomy" id="2528008"/>
    <lineage>
        <taxon>Bacteria</taxon>
        <taxon>Pseudomonadati</taxon>
        <taxon>Planctomycetota</taxon>
        <taxon>Planctomycetia</taxon>
        <taxon>Planctomycetia incertae sedis</taxon>
        <taxon>Rohdeia</taxon>
    </lineage>
</organism>
<name>A0A518D1P6_9BACT</name>
<feature type="compositionally biased region" description="Pro residues" evidence="1">
    <location>
        <begin position="1398"/>
        <end position="1408"/>
    </location>
</feature>
<dbReference type="Proteomes" id="UP000319342">
    <property type="component" value="Chromosome"/>
</dbReference>
<dbReference type="OrthoDB" id="173865at2"/>
<dbReference type="RefSeq" id="WP_145188693.1">
    <property type="nucleotide sequence ID" value="NZ_CP036290.1"/>
</dbReference>
<proteinExistence type="predicted"/>
<evidence type="ECO:0000256" key="1">
    <source>
        <dbReference type="SAM" id="MobiDB-lite"/>
    </source>
</evidence>
<dbReference type="EMBL" id="CP036290">
    <property type="protein sequence ID" value="QDU85408.1"/>
    <property type="molecule type" value="Genomic_DNA"/>
</dbReference>
<gene>
    <name evidence="2" type="ORF">Pla163_25370</name>
</gene>
<evidence type="ECO:0000313" key="3">
    <source>
        <dbReference type="Proteomes" id="UP000319342"/>
    </source>
</evidence>
<keyword evidence="3" id="KW-1185">Reference proteome</keyword>
<sequence>MLDQDFRDRQFRALALARPAASSSALAVPRSLAAPRLAAAVLAACAAVLLLASSARAQGHEIGFVEDFALATDRAAILGQLIPGTEDFYYFHALEAQHIGDLDAVPALLEQWRERHGRTWRHDMIEQRQALLLFGRDPGRTYRSLVDELDLSFSHQPLIPGERDPLPTALDADLVSRAAFVRRALEQHQRDTDGFRTHALADLVTGRIEGVDLDDRRLDSLLNRLDRTDLPGLPALVVRHLDEKRGRRFGTLALHAQLTLPQLEECARLRPDLLTSAEFVNTWLARLAPGVHEDVARDPAVRAAHLERLDAFTRRLGPAFNSLRAQVLFHRLRFDLSQGRVDRERLRSYLTLPHRYSFAPRPLRERRAGDANAVALGQQYAHGLPRIASDEPLVRACLAALFVDADSFSSFEDLIDSDWLARWFAEVKITNATGDESAADRERWYSLLDDPTYYEQLERRVDLEFPATQNTFFAADEPVSIALDVKNVETLITKVFRIDAVDWYADEGREVGPDIDLDGLVAGIERTTTFDAPALRRVRRTFDFPELAGPGLWVVEFIGNGSASRVVVRKGDLETSERIGAAGHVFTVFDETGQRRPDAQIQFGGRRFAADERGNVTIPFTTSPGSRRLVVMAGERTALATFSHRAEDYALEAGIFVEREELLEGRNASILVRPRLRLSQGGPAALELLEDAVLEISARDVDGTLTSTNVRDVEFDLASEFVHEIAVPERLVSLTVALSGTVKSATGGEDQRLTATPVTFELNGIESANRTAGGLLSRSASGFHLDMLGKNGEARPALVVNVRLDHADFTDTFEVQLETDANGRIDLGQLDGITRMTATTPTVGTHLWTLDEARRTLPATVHGVAGETLRVPHPGGATTLCREDVSLVALRAGVPLRDRFEAVSLRARYFELNGLEPGQYRLRFTRENWSIEVLVAPGVRDDGWSRGGPLALELSRTLPLQLVALAPEGDDMVVRIGGATPTTRVHLWATRYLPAYDGFDHLYLAPTDTVDGFDVGAPRSDFNAERDIGDELRYILERRLARIFPGNMLRRPALLLNPWDIGLSSENFNDAIGLGGGAGGASGKLGGRRGGRAADRSQQQDEYSAWTNVDFLPRGAVVLANLVPDADGVVRVPLANLGSGQHVHAVVCDGNDTISSWVALEQLPFEPRDLRLVDGLDPAAAVGERRSIDVLAAGEVATIADRSTARLQSYGSLAEVFELLRTQSGDDDLATFEFLVRWPSLTREEQLAKYSEHACHEFNFFVHEKDPAFFDEIVRPYLANKRDRTFLDHYLLDEDLGEFLDPWAFERLNVLERILLTRRITERTEAGRRHVRDLLAARPNDRSLVDLHFRGALAGRSLSADDKLARPRGPETASANDRWAQDGGGSYRGAGDTVPPGRGIPPSAPPAEDPAAALRELKDELSAGLELEEQERMLEGLGYIGTDADTRANSDGFFRPLDATRTFAEHNYYQRLIAEHTADLVGINRFWADFAVHVEGTPFVSPHVVEVASHVNEILLALALLDLPFDAAEHAIVTSAGSLTLTAASPLLLVRQELASLPRATDPAPILVSQNAYRLDEPMRWVDGVARDAFVTDEFLTGVSYGCRVVVTNPTSSPRELEILLQIPRGAMPVQGGFVTRGVPIALAPYSTTTYEYAFYFPTTGEFVQYPVNVSEDEAVIASADARTFTVRAEPTVVDTTSWEYVSQRGTLEDVLAFLSTANLERIDLSRVAWRMRDRTSYDALIDALREQLAFDGTLWSYGLYHKEDRTASQYLAQRPDYLRRLGLYLDSPLVQLDPVERRTYQHLEFDPLVNARAHQFGERRKILNDDVARQYFALLDRLSQKPALDADDRLEVVHYLILQDRVADALTLFGAIDRNQIDATLQYDYMAAYLDFFDQDLEVAREIAERYRDHPVARWRERFAQVLAQVVEVESGAWRTDLVDGDRDQRQTALADREPALDLAVEGRTVRLTHQNLEEVTVGYYPMDVEVLFSSSPFVQGGAGGFSYVQPLRSDVLALAADGATTNFELPAEFRNSNVLIEVRAGAVVRRETVLAGSLQVQWMDNFGQLRVSSSETGEALSKVYVKVFAKEADGSERFHKDGYTDLRGRFDYTSVSGDNASGAVRFAVLVLSDEHGAVVRELDPPTR</sequence>
<evidence type="ECO:0000313" key="2">
    <source>
        <dbReference type="EMBL" id="QDU85408.1"/>
    </source>
</evidence>
<feature type="region of interest" description="Disordered" evidence="1">
    <location>
        <begin position="1361"/>
        <end position="1410"/>
    </location>
</feature>
<accession>A0A518D1P6</accession>
<protein>
    <submittedName>
        <fullName evidence="2">Uncharacterized protein</fullName>
    </submittedName>
</protein>